<evidence type="ECO:0000256" key="8">
    <source>
        <dbReference type="ARBA" id="ARBA00023136"/>
    </source>
</evidence>
<dbReference type="InterPro" id="IPR001320">
    <property type="entry name" value="Iontro_rcpt_C"/>
</dbReference>
<keyword evidence="11" id="KW-1071">Ligand-gated ion channel</keyword>
<dbReference type="Gene3D" id="1.10.287.70">
    <property type="match status" value="1"/>
</dbReference>
<evidence type="ECO:0000256" key="10">
    <source>
        <dbReference type="ARBA" id="ARBA00023180"/>
    </source>
</evidence>
<sequence length="860" mass="96985">MKLKFAGVFLVLCVSLNVVSVLELPPLHCPRNGTIPRTVQKRFVDPTFRGNPKTREEVWHRNFNTTSAAFDQTPALITLLYKITTQYLNACIPVILYDRFVQNSDSIILQKLFENFPVTFIHGRIDGNFSLEKPELLLPSLDSKCRSFILFLSDAMMTRKVLGPQIRSRVVVIPRSTQWKLQEFLSSPLSRDIINLLVIGESYTVDITKQRPFVLYTHKLYSDGLGANKPVVLTSWIKDRLTRPHVNLFPSKFRKGFSGHRFLVAAAHQPPFVFKRKSTDGVGNVNIAWEGVELRMLNIMKSKLNFTYEIMEPRSQELSSGDGVVQEVAHGSADIGVAGAYVTTKRLEDVEMTFGHSRDCAVYVTLMSKALPRYRAIMGPFQYPVWIALTATYLVAIFPLAFSDRLTLSHLIGNAGEVENMFWYVFGTFTNCFTFTGKYSWSTSKKNSTRMLIGWYWVFTIIITSCYTGSIIAFVTLPIFPSTVDSIDQLLSGFYRFGTLEKGGWEYWFANSTHKDTARLIKDLEFVKDVPEGLNNVTKAFFWSYAFLGSRAELEYIVQSNYTDDTMGKRSGLHLSDDCFGLFYTGLAMPKDSVYTDPFNDAILRIQQSGLMSKIENEVSWTMQRTSTGRYLQVIPGKLATAAVEERGLTLADTEGMFLLLGIGFLLAVAALVSEWVGGCTRKCKSILLRRKRRAEGVYSEDVSETTSYHPNSMQPDRGASAEFGITGATSDGEIPRKSISLRSLNKQTLKELYDGPKRRHSTVILMDGQMMTDAEALEKLQEKHKDADPTDLAKIFGYLDQEGDGKGKAKDSHPQKESFESDQEVVKEIHKAEINRPATPFSKEQIDEAFGEKVTHSED</sequence>
<keyword evidence="8 14" id="KW-0472">Membrane</keyword>
<evidence type="ECO:0000256" key="9">
    <source>
        <dbReference type="ARBA" id="ARBA00023170"/>
    </source>
</evidence>
<dbReference type="Pfam" id="PF10613">
    <property type="entry name" value="Lig_chan-Glu_bd"/>
    <property type="match status" value="1"/>
</dbReference>
<evidence type="ECO:0000256" key="6">
    <source>
        <dbReference type="ARBA" id="ARBA00022989"/>
    </source>
</evidence>
<comment type="subcellular location">
    <subcellularLocation>
        <location evidence="1">Cell membrane</location>
        <topology evidence="1">Multi-pass membrane protein</topology>
    </subcellularLocation>
</comment>
<dbReference type="Pfam" id="PF00060">
    <property type="entry name" value="Lig_chan"/>
    <property type="match status" value="1"/>
</dbReference>
<protein>
    <recommendedName>
        <fullName evidence="20">Ionotropic glutamate receptor C-terminal domain-containing protein</fullName>
    </recommendedName>
</protein>
<evidence type="ECO:0000313" key="19">
    <source>
        <dbReference type="Proteomes" id="UP000092462"/>
    </source>
</evidence>
<dbReference type="GO" id="GO:0005886">
    <property type="term" value="C:plasma membrane"/>
    <property type="evidence" value="ECO:0007669"/>
    <property type="project" value="UniProtKB-SubCell"/>
</dbReference>
<keyword evidence="10" id="KW-0325">Glycoprotein</keyword>
<evidence type="ECO:0000256" key="14">
    <source>
        <dbReference type="SAM" id="Phobius"/>
    </source>
</evidence>
<evidence type="ECO:0000256" key="4">
    <source>
        <dbReference type="ARBA" id="ARBA00022475"/>
    </source>
</evidence>
<evidence type="ECO:0000256" key="13">
    <source>
        <dbReference type="SAM" id="MobiDB-lite"/>
    </source>
</evidence>
<evidence type="ECO:0000256" key="15">
    <source>
        <dbReference type="SAM" id="SignalP"/>
    </source>
</evidence>
<keyword evidence="9" id="KW-0675">Receptor</keyword>
<dbReference type="SUPFAM" id="SSF53850">
    <property type="entry name" value="Periplasmic binding protein-like II"/>
    <property type="match status" value="1"/>
</dbReference>
<evidence type="ECO:0000256" key="2">
    <source>
        <dbReference type="ARBA" id="ARBA00008685"/>
    </source>
</evidence>
<dbReference type="EnsemblMetazoa" id="PPAI008910-RA">
    <property type="protein sequence ID" value="PPAI008910-PA"/>
    <property type="gene ID" value="PPAI008910"/>
</dbReference>
<feature type="domain" description="Ionotropic glutamate receptor L-glutamate and glycine-binding" evidence="17">
    <location>
        <begin position="271"/>
        <end position="330"/>
    </location>
</feature>
<dbReference type="Gene3D" id="3.40.190.10">
    <property type="entry name" value="Periplasmic binding protein-like II"/>
    <property type="match status" value="1"/>
</dbReference>
<dbReference type="InterPro" id="IPR052192">
    <property type="entry name" value="Insect_Ionotropic_Sensory_Rcpt"/>
</dbReference>
<organism evidence="18 19">
    <name type="scientific">Phlebotomus papatasi</name>
    <name type="common">Sandfly</name>
    <dbReference type="NCBI Taxonomy" id="29031"/>
    <lineage>
        <taxon>Eukaryota</taxon>
        <taxon>Metazoa</taxon>
        <taxon>Ecdysozoa</taxon>
        <taxon>Arthropoda</taxon>
        <taxon>Hexapoda</taxon>
        <taxon>Insecta</taxon>
        <taxon>Pterygota</taxon>
        <taxon>Neoptera</taxon>
        <taxon>Endopterygota</taxon>
        <taxon>Diptera</taxon>
        <taxon>Nematocera</taxon>
        <taxon>Psychodoidea</taxon>
        <taxon>Psychodidae</taxon>
        <taxon>Phlebotomus</taxon>
        <taxon>Phlebotomus</taxon>
    </lineage>
</organism>
<feature type="transmembrane region" description="Helical" evidence="14">
    <location>
        <begin position="657"/>
        <end position="677"/>
    </location>
</feature>
<keyword evidence="12" id="KW-0407">Ion channel</keyword>
<keyword evidence="15" id="KW-0732">Signal</keyword>
<evidence type="ECO:0000313" key="18">
    <source>
        <dbReference type="EnsemblMetazoa" id="PPAI008910-PA"/>
    </source>
</evidence>
<evidence type="ECO:0000256" key="7">
    <source>
        <dbReference type="ARBA" id="ARBA00023065"/>
    </source>
</evidence>
<dbReference type="GO" id="GO:0050906">
    <property type="term" value="P:detection of stimulus involved in sensory perception"/>
    <property type="evidence" value="ECO:0007669"/>
    <property type="project" value="UniProtKB-ARBA"/>
</dbReference>
<keyword evidence="5 14" id="KW-0812">Transmembrane</keyword>
<comment type="similarity">
    <text evidence="2">Belongs to the glutamate-gated ion channel (TC 1.A.10.1) family.</text>
</comment>
<evidence type="ECO:0000256" key="1">
    <source>
        <dbReference type="ARBA" id="ARBA00004651"/>
    </source>
</evidence>
<accession>A0A8W9B8N6</accession>
<dbReference type="GO" id="GO:0015276">
    <property type="term" value="F:ligand-gated monoatomic ion channel activity"/>
    <property type="evidence" value="ECO:0007669"/>
    <property type="project" value="InterPro"/>
</dbReference>
<evidence type="ECO:0000256" key="5">
    <source>
        <dbReference type="ARBA" id="ARBA00022692"/>
    </source>
</evidence>
<reference evidence="18" key="1">
    <citation type="submission" date="2022-08" db="UniProtKB">
        <authorList>
            <consortium name="EnsemblMetazoa"/>
        </authorList>
    </citation>
    <scope>IDENTIFICATION</scope>
    <source>
        <strain evidence="18">Israel</strain>
    </source>
</reference>
<evidence type="ECO:0008006" key="20">
    <source>
        <dbReference type="Google" id="ProtNLM"/>
    </source>
</evidence>
<keyword evidence="19" id="KW-1185">Reference proteome</keyword>
<dbReference type="PANTHER" id="PTHR42643:SF24">
    <property type="entry name" value="IONOTROPIC RECEPTOR 60A"/>
    <property type="match status" value="1"/>
</dbReference>
<keyword evidence="6 14" id="KW-1133">Transmembrane helix</keyword>
<dbReference type="InterPro" id="IPR019594">
    <property type="entry name" value="Glu/Gly-bd"/>
</dbReference>
<keyword evidence="7" id="KW-0406">Ion transport</keyword>
<proteinExistence type="inferred from homology"/>
<keyword evidence="3" id="KW-0813">Transport</keyword>
<dbReference type="SMART" id="SM00918">
    <property type="entry name" value="Lig_chan-Glu_bd"/>
    <property type="match status" value="1"/>
</dbReference>
<evidence type="ECO:0000259" key="16">
    <source>
        <dbReference type="SMART" id="SM00079"/>
    </source>
</evidence>
<feature type="chain" id="PRO_5036457993" description="Ionotropic glutamate receptor C-terminal domain-containing protein" evidence="15">
    <location>
        <begin position="22"/>
        <end position="860"/>
    </location>
</feature>
<dbReference type="EMBL" id="AJVK01006514">
    <property type="status" value="NOT_ANNOTATED_CDS"/>
    <property type="molecule type" value="Genomic_DNA"/>
</dbReference>
<feature type="transmembrane region" description="Helical" evidence="14">
    <location>
        <begin position="453"/>
        <end position="480"/>
    </location>
</feature>
<feature type="compositionally biased region" description="Basic and acidic residues" evidence="13">
    <location>
        <begin position="845"/>
        <end position="860"/>
    </location>
</feature>
<dbReference type="VEuPathDB" id="VectorBase:PPAPM1_008797"/>
<name>A0A8W9B8N6_PHLPP</name>
<evidence type="ECO:0000259" key="17">
    <source>
        <dbReference type="SMART" id="SM00918"/>
    </source>
</evidence>
<evidence type="ECO:0000256" key="12">
    <source>
        <dbReference type="ARBA" id="ARBA00023303"/>
    </source>
</evidence>
<dbReference type="Proteomes" id="UP000092462">
    <property type="component" value="Unassembled WGS sequence"/>
</dbReference>
<dbReference type="SMART" id="SM00079">
    <property type="entry name" value="PBPe"/>
    <property type="match status" value="1"/>
</dbReference>
<evidence type="ECO:0000256" key="3">
    <source>
        <dbReference type="ARBA" id="ARBA00022448"/>
    </source>
</evidence>
<keyword evidence="4" id="KW-1003">Cell membrane</keyword>
<feature type="domain" description="Ionotropic glutamate receptor C-terminal" evidence="16">
    <location>
        <begin position="261"/>
        <end position="623"/>
    </location>
</feature>
<feature type="region of interest" description="Disordered" evidence="13">
    <location>
        <begin position="803"/>
        <end position="860"/>
    </location>
</feature>
<feature type="transmembrane region" description="Helical" evidence="14">
    <location>
        <begin position="383"/>
        <end position="402"/>
    </location>
</feature>
<dbReference type="PANTHER" id="PTHR42643">
    <property type="entry name" value="IONOTROPIC RECEPTOR 20A-RELATED"/>
    <property type="match status" value="1"/>
</dbReference>
<dbReference type="AlphaFoldDB" id="A0A8W9B8N6"/>
<feature type="signal peptide" evidence="15">
    <location>
        <begin position="1"/>
        <end position="21"/>
    </location>
</feature>
<feature type="compositionally biased region" description="Basic and acidic residues" evidence="13">
    <location>
        <begin position="804"/>
        <end position="835"/>
    </location>
</feature>
<feature type="transmembrane region" description="Helical" evidence="14">
    <location>
        <begin position="422"/>
        <end position="441"/>
    </location>
</feature>
<evidence type="ECO:0000256" key="11">
    <source>
        <dbReference type="ARBA" id="ARBA00023286"/>
    </source>
</evidence>